<reference evidence="4 5" key="1">
    <citation type="journal article" date="2013" name="Genome Announc.">
        <title>Draft Genome Sequence for Desulfovibrio africanus Strain PCS.</title>
        <authorList>
            <person name="Brown S.D."/>
            <person name="Utturkar S.M."/>
            <person name="Arkin A.P."/>
            <person name="Deutschbauer A.M."/>
            <person name="Elias D.A."/>
            <person name="Hazen T.C."/>
            <person name="Chakraborty R."/>
        </authorList>
    </citation>
    <scope>NUCLEOTIDE SEQUENCE [LARGE SCALE GENOMIC DNA]</scope>
    <source>
        <strain evidence="4 5">PCS</strain>
    </source>
</reference>
<dbReference type="Gene3D" id="3.40.50.450">
    <property type="match status" value="1"/>
</dbReference>
<dbReference type="PANTHER" id="PTHR43393">
    <property type="entry name" value="CYTOKININ RIBOSIDE 5'-MONOPHOSPHATE PHOSPHORIBOHYDROLASE"/>
    <property type="match status" value="1"/>
</dbReference>
<dbReference type="InterPro" id="IPR031100">
    <property type="entry name" value="LOG_fam"/>
</dbReference>
<dbReference type="Proteomes" id="UP000011922">
    <property type="component" value="Unassembled WGS sequence"/>
</dbReference>
<dbReference type="NCBIfam" id="TIGR00730">
    <property type="entry name" value="Rossman fold protein, TIGR00730 family"/>
    <property type="match status" value="1"/>
</dbReference>
<dbReference type="InterPro" id="IPR052341">
    <property type="entry name" value="LOG_family_nucleotidases"/>
</dbReference>
<dbReference type="GO" id="GO:0008714">
    <property type="term" value="F:AMP nucleosidase activity"/>
    <property type="evidence" value="ECO:0007669"/>
    <property type="project" value="UniProtKB-EC"/>
</dbReference>
<organism evidence="4 5">
    <name type="scientific">Desulfocurvibacter africanus PCS</name>
    <dbReference type="NCBI Taxonomy" id="1262666"/>
    <lineage>
        <taxon>Bacteria</taxon>
        <taxon>Pseudomonadati</taxon>
        <taxon>Thermodesulfobacteriota</taxon>
        <taxon>Desulfovibrionia</taxon>
        <taxon>Desulfovibrionales</taxon>
        <taxon>Desulfovibrionaceae</taxon>
        <taxon>Desulfocurvibacter</taxon>
    </lineage>
</organism>
<protein>
    <recommendedName>
        <fullName evidence="3">AMP nucleosidase</fullName>
        <ecNumber evidence="2">3.2.2.4</ecNumber>
    </recommendedName>
    <alternativeName>
        <fullName evidence="3">AMP nucleosidase</fullName>
    </alternativeName>
</protein>
<sequence>MIFGPFKRGPFPSADEDAFAAQLRKETPQTRTPSYKLAFQDDDFLLREELRPVRLQLELLKPELLMREQNIDATVVIYGSARVPEPAQAQEMLCAAEAELEKTPDNPKLQQRAAAARSAVRFSRYYDEARTLGRLISTNCQLDCEQNLVVMTGGGPGIMEAANRGAYDVDAQTIGLNIVLPFEQAPNPYITPDLSFQFHYFAIRKMHLLMRAKGLVAFPGGFGTMDELFETLTLIQTGKVEPIPVLLFGRDFWSKVINFDALVEAGTIAARDLKLFQYVETAEEAWTILAQEIGRNGKRDGKQVTKAEM</sequence>
<dbReference type="GO" id="GO:0005829">
    <property type="term" value="C:cytosol"/>
    <property type="evidence" value="ECO:0007669"/>
    <property type="project" value="TreeGrafter"/>
</dbReference>
<evidence type="ECO:0000256" key="2">
    <source>
        <dbReference type="ARBA" id="ARBA00011985"/>
    </source>
</evidence>
<dbReference type="GO" id="GO:0009691">
    <property type="term" value="P:cytokinin biosynthetic process"/>
    <property type="evidence" value="ECO:0007669"/>
    <property type="project" value="InterPro"/>
</dbReference>
<proteinExistence type="predicted"/>
<dbReference type="PATRIC" id="fig|1262666.3.peg.1631"/>
<evidence type="ECO:0000313" key="4">
    <source>
        <dbReference type="EMBL" id="EMG37667.1"/>
    </source>
</evidence>
<dbReference type="EC" id="3.2.2.4" evidence="2"/>
<dbReference type="RefSeq" id="WP_005985905.1">
    <property type="nucleotide sequence ID" value="NZ_AOSV01000016.1"/>
</dbReference>
<evidence type="ECO:0000256" key="1">
    <source>
        <dbReference type="ARBA" id="ARBA00000274"/>
    </source>
</evidence>
<evidence type="ECO:0000256" key="3">
    <source>
        <dbReference type="ARBA" id="ARBA00031983"/>
    </source>
</evidence>
<evidence type="ECO:0000313" key="5">
    <source>
        <dbReference type="Proteomes" id="UP000011922"/>
    </source>
</evidence>
<gene>
    <name evidence="4" type="ORF">PCS_01609</name>
</gene>
<dbReference type="PANTHER" id="PTHR43393:SF3">
    <property type="entry name" value="LYSINE DECARBOXYLASE-LIKE PROTEIN"/>
    <property type="match status" value="1"/>
</dbReference>
<dbReference type="OrthoDB" id="9801098at2"/>
<dbReference type="EMBL" id="AOSV01000016">
    <property type="protein sequence ID" value="EMG37667.1"/>
    <property type="molecule type" value="Genomic_DNA"/>
</dbReference>
<accession>M5PTJ0</accession>
<dbReference type="Pfam" id="PF03641">
    <property type="entry name" value="Lysine_decarbox"/>
    <property type="match status" value="1"/>
</dbReference>
<dbReference type="SUPFAM" id="SSF102405">
    <property type="entry name" value="MCP/YpsA-like"/>
    <property type="match status" value="1"/>
</dbReference>
<dbReference type="InterPro" id="IPR005269">
    <property type="entry name" value="LOG"/>
</dbReference>
<dbReference type="AlphaFoldDB" id="M5PTJ0"/>
<comment type="catalytic activity">
    <reaction evidence="1">
        <text>AMP + H2O = D-ribose 5-phosphate + adenine</text>
        <dbReference type="Rhea" id="RHEA:20129"/>
        <dbReference type="ChEBI" id="CHEBI:15377"/>
        <dbReference type="ChEBI" id="CHEBI:16708"/>
        <dbReference type="ChEBI" id="CHEBI:78346"/>
        <dbReference type="ChEBI" id="CHEBI:456215"/>
        <dbReference type="EC" id="3.2.2.4"/>
    </reaction>
</comment>
<comment type="caution">
    <text evidence="4">The sequence shown here is derived from an EMBL/GenBank/DDBJ whole genome shotgun (WGS) entry which is preliminary data.</text>
</comment>
<name>M5PTJ0_DESAF</name>